<dbReference type="Pfam" id="PF01433">
    <property type="entry name" value="Peptidase_M1"/>
    <property type="match status" value="1"/>
</dbReference>
<dbReference type="Pfam" id="PF17900">
    <property type="entry name" value="Peptidase_M1_N"/>
    <property type="match status" value="1"/>
</dbReference>
<keyword evidence="13" id="KW-0378">Hydrolase</keyword>
<comment type="cofactor">
    <cofactor evidence="23">
        <name>Zn(2+)</name>
        <dbReference type="ChEBI" id="CHEBI:29105"/>
    </cofactor>
    <text evidence="23">Binds 1 zinc ion per subunit.</text>
</comment>
<evidence type="ECO:0000259" key="29">
    <source>
        <dbReference type="Pfam" id="PF17900"/>
    </source>
</evidence>
<dbReference type="PANTHER" id="PTHR11533:SF290">
    <property type="entry name" value="AMINOPEPTIDASE"/>
    <property type="match status" value="1"/>
</dbReference>
<feature type="domain" description="Peptidase M1 membrane alanine aminopeptidase" evidence="27">
    <location>
        <begin position="285"/>
        <end position="512"/>
    </location>
</feature>
<keyword evidence="19" id="KW-1015">Disulfide bond</keyword>
<dbReference type="KEGG" id="aali:118463490"/>
<dbReference type="FunFam" id="1.25.50.20:FF:000001">
    <property type="entry name" value="Aminopeptidase"/>
    <property type="match status" value="1"/>
</dbReference>
<dbReference type="VEuPathDB" id="VectorBase:AALB20_036202"/>
<dbReference type="InterPro" id="IPR024571">
    <property type="entry name" value="ERAP1-like_C_dom"/>
</dbReference>
<evidence type="ECO:0000256" key="6">
    <source>
        <dbReference type="ARBA" id="ARBA00015611"/>
    </source>
</evidence>
<dbReference type="InterPro" id="IPR027268">
    <property type="entry name" value="Peptidase_M4/M1_CTD_sf"/>
</dbReference>
<keyword evidence="10" id="KW-0812">Transmembrane</keyword>
<dbReference type="Proteomes" id="UP000069272">
    <property type="component" value="Chromosome 3L"/>
</dbReference>
<evidence type="ECO:0000256" key="20">
    <source>
        <dbReference type="ARBA" id="ARBA00023180"/>
    </source>
</evidence>
<accession>A0A182G099</accession>
<evidence type="ECO:0000256" key="25">
    <source>
        <dbReference type="SAM" id="MobiDB-lite"/>
    </source>
</evidence>
<evidence type="ECO:0000256" key="12">
    <source>
        <dbReference type="ARBA" id="ARBA00022729"/>
    </source>
</evidence>
<dbReference type="InterPro" id="IPR001930">
    <property type="entry name" value="Peptidase_M1"/>
</dbReference>
<dbReference type="PRINTS" id="PR00756">
    <property type="entry name" value="ALADIPTASE"/>
</dbReference>
<dbReference type="GO" id="GO:0005886">
    <property type="term" value="C:plasma membrane"/>
    <property type="evidence" value="ECO:0007669"/>
    <property type="project" value="UniProtKB-SubCell"/>
</dbReference>
<dbReference type="GO" id="GO:0006508">
    <property type="term" value="P:proteolysis"/>
    <property type="evidence" value="ECO:0007669"/>
    <property type="project" value="UniProtKB-KW"/>
</dbReference>
<feature type="site" description="Transition state stabilizer" evidence="24">
    <location>
        <position position="445"/>
    </location>
</feature>
<dbReference type="InterPro" id="IPR042097">
    <property type="entry name" value="Aminopeptidase_N-like_N_sf"/>
</dbReference>
<dbReference type="Gene3D" id="1.25.50.20">
    <property type="match status" value="1"/>
</dbReference>
<feature type="compositionally biased region" description="Low complexity" evidence="25">
    <location>
        <begin position="943"/>
        <end position="987"/>
    </location>
</feature>
<dbReference type="GO" id="GO:0008270">
    <property type="term" value="F:zinc ion binding"/>
    <property type="evidence" value="ECO:0007669"/>
    <property type="project" value="InterPro"/>
</dbReference>
<evidence type="ECO:0000256" key="21">
    <source>
        <dbReference type="ARBA" id="ARBA00023288"/>
    </source>
</evidence>
<evidence type="ECO:0000256" key="19">
    <source>
        <dbReference type="ARBA" id="ARBA00023157"/>
    </source>
</evidence>
<evidence type="ECO:0000256" key="13">
    <source>
        <dbReference type="ARBA" id="ARBA00022801"/>
    </source>
</evidence>
<keyword evidence="17" id="KW-0482">Metalloprotease</keyword>
<dbReference type="STRING" id="7167.A0A182G099"/>
<dbReference type="Gene3D" id="2.60.40.1910">
    <property type="match status" value="1"/>
</dbReference>
<evidence type="ECO:0000256" key="17">
    <source>
        <dbReference type="ARBA" id="ARBA00023049"/>
    </source>
</evidence>
<dbReference type="GO" id="GO:0098552">
    <property type="term" value="C:side of membrane"/>
    <property type="evidence" value="ECO:0007669"/>
    <property type="project" value="UniProtKB-KW"/>
</dbReference>
<feature type="domain" description="ERAP1-like C-terminal" evidence="28">
    <location>
        <begin position="590"/>
        <end position="894"/>
    </location>
</feature>
<dbReference type="PANTHER" id="PTHR11533">
    <property type="entry name" value="PROTEASE M1 ZINC METALLOPROTEASE"/>
    <property type="match status" value="1"/>
</dbReference>
<proteinExistence type="inferred from homology"/>
<dbReference type="FunFam" id="2.60.40.1730:FF:000012">
    <property type="entry name" value="Aminopeptidase N"/>
    <property type="match status" value="1"/>
</dbReference>
<evidence type="ECO:0000256" key="18">
    <source>
        <dbReference type="ARBA" id="ARBA00023136"/>
    </source>
</evidence>
<evidence type="ECO:0000256" key="10">
    <source>
        <dbReference type="ARBA" id="ARBA00022692"/>
    </source>
</evidence>
<dbReference type="CDD" id="cd09601">
    <property type="entry name" value="M1_APN-Q_like"/>
    <property type="match status" value="1"/>
</dbReference>
<keyword evidence="16" id="KW-1133">Transmembrane helix</keyword>
<evidence type="ECO:0000256" key="8">
    <source>
        <dbReference type="ARBA" id="ARBA00022622"/>
    </source>
</evidence>
<keyword evidence="12 26" id="KW-0732">Signal</keyword>
<evidence type="ECO:0000313" key="30">
    <source>
        <dbReference type="EnsemblMetazoa" id="AALB015678-PA"/>
    </source>
</evidence>
<comment type="similarity">
    <text evidence="4">Belongs to the peptidase M1 family.</text>
</comment>
<keyword evidence="7" id="KW-1003">Cell membrane</keyword>
<name>A0A182G099_ANOAL</name>
<evidence type="ECO:0000256" key="23">
    <source>
        <dbReference type="PIRSR" id="PIRSR634016-3"/>
    </source>
</evidence>
<comment type="subcellular location">
    <subcellularLocation>
        <location evidence="3">Cell membrane</location>
        <topology evidence="3">Lipid-anchor</topology>
        <topology evidence="3">GPI-anchor</topology>
    </subcellularLocation>
    <subcellularLocation>
        <location evidence="2">Membrane</location>
        <topology evidence="2">Single-pass type II membrane protein</topology>
    </subcellularLocation>
</comment>
<evidence type="ECO:0000259" key="27">
    <source>
        <dbReference type="Pfam" id="PF01433"/>
    </source>
</evidence>
<dbReference type="GO" id="GO:0043171">
    <property type="term" value="P:peptide catabolic process"/>
    <property type="evidence" value="ECO:0007669"/>
    <property type="project" value="TreeGrafter"/>
</dbReference>
<evidence type="ECO:0000313" key="31">
    <source>
        <dbReference type="Proteomes" id="UP000069272"/>
    </source>
</evidence>
<protein>
    <recommendedName>
        <fullName evidence="6">Aminopeptidase N</fullName>
        <ecNumber evidence="5">3.4.11.2</ecNumber>
    </recommendedName>
</protein>
<dbReference type="GO" id="GO:0016285">
    <property type="term" value="F:alanyl aminopeptidase activity"/>
    <property type="evidence" value="ECO:0007669"/>
    <property type="project" value="UniProtKB-EC"/>
</dbReference>
<dbReference type="OrthoDB" id="510539at2759"/>
<dbReference type="InterPro" id="IPR014782">
    <property type="entry name" value="Peptidase_M1_dom"/>
</dbReference>
<evidence type="ECO:0000256" key="11">
    <source>
        <dbReference type="ARBA" id="ARBA00022723"/>
    </source>
</evidence>
<dbReference type="InterPro" id="IPR050344">
    <property type="entry name" value="Peptidase_M1_aminopeptidases"/>
</dbReference>
<evidence type="ECO:0000256" key="24">
    <source>
        <dbReference type="PIRSR" id="PIRSR634016-4"/>
    </source>
</evidence>
<keyword evidence="31" id="KW-1185">Reference proteome</keyword>
<dbReference type="EC" id="3.4.11.2" evidence="5"/>
<feature type="chain" id="PRO_5044241893" description="Aminopeptidase N" evidence="26">
    <location>
        <begin position="24"/>
        <end position="1015"/>
    </location>
</feature>
<dbReference type="Gene3D" id="2.60.40.1730">
    <property type="entry name" value="tricorn interacting facor f3 domain"/>
    <property type="match status" value="1"/>
</dbReference>
<evidence type="ECO:0000256" key="14">
    <source>
        <dbReference type="ARBA" id="ARBA00022833"/>
    </source>
</evidence>
<dbReference type="GO" id="GO:0005737">
    <property type="term" value="C:cytoplasm"/>
    <property type="evidence" value="ECO:0007669"/>
    <property type="project" value="TreeGrafter"/>
</dbReference>
<evidence type="ECO:0000259" key="28">
    <source>
        <dbReference type="Pfam" id="PF11838"/>
    </source>
</evidence>
<keyword evidence="14 23" id="KW-0862">Zinc</keyword>
<dbReference type="VEuPathDB" id="VectorBase:AALB015678"/>
<organism evidence="30 31">
    <name type="scientific">Anopheles albimanus</name>
    <name type="common">New world malaria mosquito</name>
    <dbReference type="NCBI Taxonomy" id="7167"/>
    <lineage>
        <taxon>Eukaryota</taxon>
        <taxon>Metazoa</taxon>
        <taxon>Ecdysozoa</taxon>
        <taxon>Arthropoda</taxon>
        <taxon>Hexapoda</taxon>
        <taxon>Insecta</taxon>
        <taxon>Pterygota</taxon>
        <taxon>Neoptera</taxon>
        <taxon>Endopterygota</taxon>
        <taxon>Diptera</taxon>
        <taxon>Nematocera</taxon>
        <taxon>Culicoidea</taxon>
        <taxon>Culicidae</taxon>
        <taxon>Anophelinae</taxon>
        <taxon>Anopheles</taxon>
    </lineage>
</organism>
<keyword evidence="9" id="KW-0645">Protease</keyword>
<keyword evidence="11 23" id="KW-0479">Metal-binding</keyword>
<feature type="binding site" evidence="23">
    <location>
        <position position="382"/>
    </location>
    <ligand>
        <name>Zn(2+)</name>
        <dbReference type="ChEBI" id="CHEBI:29105"/>
        <note>catalytic</note>
    </ligand>
</feature>
<evidence type="ECO:0000256" key="15">
    <source>
        <dbReference type="ARBA" id="ARBA00022968"/>
    </source>
</evidence>
<keyword evidence="8" id="KW-0336">GPI-anchor</keyword>
<dbReference type="FunFam" id="1.10.390.10:FF:000019">
    <property type="entry name" value="Aminopeptidase"/>
    <property type="match status" value="1"/>
</dbReference>
<reference evidence="30 31" key="1">
    <citation type="journal article" date="2017" name="G3 (Bethesda)">
        <title>The Physical Genome Mapping of Anopheles albimanus Corrected Scaffold Misassemblies and Identified Interarm Rearrangements in Genus Anopheles.</title>
        <authorList>
            <person name="Artemov G.N."/>
            <person name="Peery A.N."/>
            <person name="Jiang X."/>
            <person name="Tu Z."/>
            <person name="Stegniy V.N."/>
            <person name="Sharakhova M.V."/>
            <person name="Sharakhov I.V."/>
        </authorList>
    </citation>
    <scope>NUCLEOTIDE SEQUENCE [LARGE SCALE GENOMIC DNA]</scope>
    <source>
        <strain evidence="30 31">ALBI9_A</strain>
    </source>
</reference>
<dbReference type="SUPFAM" id="SSF63737">
    <property type="entry name" value="Leukotriene A4 hydrolase N-terminal domain"/>
    <property type="match status" value="1"/>
</dbReference>
<dbReference type="GO" id="GO:0042277">
    <property type="term" value="F:peptide binding"/>
    <property type="evidence" value="ECO:0007669"/>
    <property type="project" value="TreeGrafter"/>
</dbReference>
<evidence type="ECO:0000256" key="16">
    <source>
        <dbReference type="ARBA" id="ARBA00022989"/>
    </source>
</evidence>
<feature type="binding site" evidence="23">
    <location>
        <position position="363"/>
    </location>
    <ligand>
        <name>Zn(2+)</name>
        <dbReference type="ChEBI" id="CHEBI:29105"/>
        <note>catalytic</note>
    </ligand>
</feature>
<feature type="binding site" evidence="23">
    <location>
        <position position="359"/>
    </location>
    <ligand>
        <name>Zn(2+)</name>
        <dbReference type="ChEBI" id="CHEBI:29105"/>
        <note>catalytic</note>
    </ligand>
</feature>
<evidence type="ECO:0000256" key="2">
    <source>
        <dbReference type="ARBA" id="ARBA00004606"/>
    </source>
</evidence>
<feature type="signal peptide" evidence="26">
    <location>
        <begin position="1"/>
        <end position="23"/>
    </location>
</feature>
<dbReference type="GO" id="GO:0005615">
    <property type="term" value="C:extracellular space"/>
    <property type="evidence" value="ECO:0007669"/>
    <property type="project" value="TreeGrafter"/>
</dbReference>
<keyword evidence="15" id="KW-0735">Signal-anchor</keyword>
<feature type="region of interest" description="Disordered" evidence="25">
    <location>
        <begin position="943"/>
        <end position="991"/>
    </location>
</feature>
<dbReference type="RefSeq" id="XP_035785973.1">
    <property type="nucleotide sequence ID" value="XM_035930080.1"/>
</dbReference>
<sequence>MVRPLVIVSIGLWCLLGAGELLAERPPYKTDTVHAEEEPVVSAEQAFVPAQDVDESYRLPKASVPIHYDVHLTTNIHRNDRTFTGTVAIKLQVIEPTDKLVLHQRGLQLSAARISSLLAGIDGPATPIGDVTFATETQRAHLTLTAAMVLQPGYYQVEIDYSGRLSTDDDGFYVSSYVADNGERRYLATTQFESTSARRAFPCYDEPALKATFTITITHGALYGAISNTEQVSRIVSGESATTKFKTTPLMSSYLIAFVVSDFLNRGSDKHRVFARPNAFQELPFALEASKLILPVLDEHLYVPYMSYMEKIDQVALPDFAAGAMENWGLVTYREQLLLFNPEVNTYRTKTNIATTIAHEYAHQWFGDLVTPQWWEYIWLNEGFATLYEYLATDMAYPGMEYWELFNTQVIQAAMVPDGLASTRPMNYNAATPAEISALFDRVAYPKSGSVLNMMRHVLGDDNWREGLRIYLLDRALKGATDEDLYNALQQAIEGKGVLPAGVTVGQIMRTWTNEAGYPVLNVRRSYDTGEIIISQERFYSDRKIPNANIWMIPYNYVHQAVADFNEFDDFKWLATKADRFMTTVPAHEWIIFNKQEVGYYRVNYDDHNWELITNALHASYGSVHRLNRAQLIDDAYWLARSGRLDLRIALRLMAYLQHEREYSPWASADVALSYFNSRLRGTEAYEHFSTFVQSLVVPLYSLLNIEAVDPQDSLLHKYLVQTISSWACRLDHPDCLARTKALLATEASGGAKVHPDLATVTYCYGMRTAGEQEYQYVYRKMMNSKNLAERTMLIDALGCSWNKEYLKALIMTAIGNSEINYRDDERRRVVQAVYSGSRAGVDTLIEFFSDAQLTREFVSGLGQSVLNSALSAIASRTNNAAELVQLNTLLTTLGDSITPTTATNVRNSAQTNLDWVNGFEGLMLTDFLAEYVKDLQQTTTAEPTTTTVAGPTTTTTQAPGVTTTESPAVTTTTTAASTTTTQTQETTTEDDGGAATITVSLAAVLLAIATHLLG</sequence>
<keyword evidence="21" id="KW-0449">Lipoprotein</keyword>
<reference evidence="30" key="2">
    <citation type="submission" date="2022-08" db="UniProtKB">
        <authorList>
            <consortium name="EnsemblMetazoa"/>
        </authorList>
    </citation>
    <scope>IDENTIFICATION</scope>
    <source>
        <strain evidence="30">STECLA/ALBI9_A</strain>
    </source>
</reference>
<dbReference type="AlphaFoldDB" id="A0A182G099"/>
<dbReference type="GO" id="GO:0070006">
    <property type="term" value="F:metalloaminopeptidase activity"/>
    <property type="evidence" value="ECO:0007669"/>
    <property type="project" value="TreeGrafter"/>
</dbReference>
<evidence type="ECO:0000256" key="5">
    <source>
        <dbReference type="ARBA" id="ARBA00012564"/>
    </source>
</evidence>
<dbReference type="GeneID" id="118463490"/>
<dbReference type="InterPro" id="IPR045357">
    <property type="entry name" value="Aminopeptidase_N-like_N"/>
</dbReference>
<dbReference type="FunFam" id="2.60.40.1910:FF:000008">
    <property type="entry name" value="Aminopeptidase"/>
    <property type="match status" value="1"/>
</dbReference>
<evidence type="ECO:0000256" key="4">
    <source>
        <dbReference type="ARBA" id="ARBA00010136"/>
    </source>
</evidence>
<dbReference type="Gene3D" id="1.10.390.10">
    <property type="entry name" value="Neutral Protease Domain 2"/>
    <property type="match status" value="1"/>
</dbReference>
<dbReference type="Pfam" id="PF11838">
    <property type="entry name" value="ERAP1_C"/>
    <property type="match status" value="1"/>
</dbReference>
<evidence type="ECO:0000256" key="9">
    <source>
        <dbReference type="ARBA" id="ARBA00022670"/>
    </source>
</evidence>
<feature type="active site" description="Proton acceptor" evidence="22">
    <location>
        <position position="360"/>
    </location>
</feature>
<keyword evidence="18" id="KW-0472">Membrane</keyword>
<keyword evidence="20" id="KW-0325">Glycoprotein</keyword>
<evidence type="ECO:0000256" key="3">
    <source>
        <dbReference type="ARBA" id="ARBA00004609"/>
    </source>
</evidence>
<evidence type="ECO:0000256" key="22">
    <source>
        <dbReference type="PIRSR" id="PIRSR634016-1"/>
    </source>
</evidence>
<evidence type="ECO:0000256" key="7">
    <source>
        <dbReference type="ARBA" id="ARBA00022475"/>
    </source>
</evidence>
<comment type="catalytic activity">
    <reaction evidence="1">
        <text>Release of an N-terminal amino acid, Xaa-|-Yaa- from a peptide, amide or arylamide. Xaa is preferably Ala, but may be most amino acids including Pro (slow action). When a terminal hydrophobic residue is followed by a prolyl residue, the two may be released as an intact Xaa-Pro dipeptide.</text>
        <dbReference type="EC" id="3.4.11.2"/>
    </reaction>
</comment>
<dbReference type="InterPro" id="IPR034016">
    <property type="entry name" value="M1_APN-typ"/>
</dbReference>
<evidence type="ECO:0000256" key="26">
    <source>
        <dbReference type="SAM" id="SignalP"/>
    </source>
</evidence>
<dbReference type="SUPFAM" id="SSF55486">
    <property type="entry name" value="Metalloproteases ('zincins'), catalytic domain"/>
    <property type="match status" value="1"/>
</dbReference>
<feature type="domain" description="Aminopeptidase N-like N-terminal" evidence="29">
    <location>
        <begin position="64"/>
        <end position="255"/>
    </location>
</feature>
<dbReference type="EnsemblMetazoa" id="AALB015678-RA">
    <property type="protein sequence ID" value="AALB015678-PA"/>
    <property type="gene ID" value="AALB015678"/>
</dbReference>
<evidence type="ECO:0000256" key="1">
    <source>
        <dbReference type="ARBA" id="ARBA00000098"/>
    </source>
</evidence>